<dbReference type="EMBL" id="BDIP01008628">
    <property type="protein sequence ID" value="GCA64798.1"/>
    <property type="molecule type" value="Genomic_DNA"/>
</dbReference>
<organism evidence="1 2">
    <name type="scientific">Kipferlia bialata</name>
    <dbReference type="NCBI Taxonomy" id="797122"/>
    <lineage>
        <taxon>Eukaryota</taxon>
        <taxon>Metamonada</taxon>
        <taxon>Carpediemonas-like organisms</taxon>
        <taxon>Kipferlia</taxon>
    </lineage>
</organism>
<name>A0A391P128_9EUKA</name>
<feature type="non-terminal residue" evidence="1">
    <location>
        <position position="250"/>
    </location>
</feature>
<proteinExistence type="predicted"/>
<accession>A0A391P128</accession>
<evidence type="ECO:0000313" key="2">
    <source>
        <dbReference type="Proteomes" id="UP000265618"/>
    </source>
</evidence>
<keyword evidence="2" id="KW-1185">Reference proteome</keyword>
<dbReference type="SUPFAM" id="SSF53098">
    <property type="entry name" value="Ribonuclease H-like"/>
    <property type="match status" value="1"/>
</dbReference>
<dbReference type="Proteomes" id="UP000265618">
    <property type="component" value="Unassembled WGS sequence"/>
</dbReference>
<dbReference type="InterPro" id="IPR012337">
    <property type="entry name" value="RNaseH-like_sf"/>
</dbReference>
<gene>
    <name evidence="1" type="ORF">KIPB_015420</name>
</gene>
<feature type="non-terminal residue" evidence="1">
    <location>
        <position position="1"/>
    </location>
</feature>
<dbReference type="AlphaFoldDB" id="A0A391P128"/>
<dbReference type="OrthoDB" id="7183474at2759"/>
<sequence>VKKKGKCSLAFDGFKDKAMRTVKNVLMFTPFIGTRFLSSTHTHESGNGETACALFKKSVDQLADEGVCVHAIVTDNAGDMNRACNLLQETTVESVNEDGEAVTTHPYAHVKQVHCCAHNNNLLSNDVIRECHGPLQADVLPIITRLKRNQRRLRKIQKRLERQRQKPWGRQKGRGKKRKAYLGVVKFVETRWASFYSASKRLLDIREEATILWAELERERVVEEGKAARKAVKVRKKEQADAEAKGEEVP</sequence>
<reference evidence="1 2" key="1">
    <citation type="journal article" date="2018" name="PLoS ONE">
        <title>The draft genome of Kipferlia bialata reveals reductive genome evolution in fornicate parasites.</title>
        <authorList>
            <person name="Tanifuji G."/>
            <person name="Takabayashi S."/>
            <person name="Kume K."/>
            <person name="Takagi M."/>
            <person name="Nakayama T."/>
            <person name="Kamikawa R."/>
            <person name="Inagaki Y."/>
            <person name="Hashimoto T."/>
        </authorList>
    </citation>
    <scope>NUCLEOTIDE SEQUENCE [LARGE SCALE GENOMIC DNA]</scope>
    <source>
        <strain evidence="1">NY0173</strain>
    </source>
</reference>
<protein>
    <submittedName>
        <fullName evidence="1">Uncharacterized protein</fullName>
    </submittedName>
</protein>
<evidence type="ECO:0000313" key="1">
    <source>
        <dbReference type="EMBL" id="GCA64798.1"/>
    </source>
</evidence>
<comment type="caution">
    <text evidence="1">The sequence shown here is derived from an EMBL/GenBank/DDBJ whole genome shotgun (WGS) entry which is preliminary data.</text>
</comment>